<gene>
    <name evidence="1" type="ORF">CJO77_06800</name>
</gene>
<name>A0AAD0WFR7_RALSL</name>
<dbReference type="Proteomes" id="UP000261758">
    <property type="component" value="Chromosome"/>
</dbReference>
<proteinExistence type="predicted"/>
<sequence>MLVGLTLFSVSCRADQAPCDVFVRVDVPAQHRMIWICAQPDWAIAADRGVAIEEARRSPSRRIVSVAGLGRVKIGTRHAIELLKDDVTVDGVSMAKEHHAAIDARGAVVLGAFIRDFD</sequence>
<evidence type="ECO:0000313" key="1">
    <source>
        <dbReference type="EMBL" id="AXV81289.1"/>
    </source>
</evidence>
<reference evidence="1 2" key="1">
    <citation type="submission" date="2017-08" db="EMBL/GenBank/DDBJ databases">
        <title>Genome sequences of Ralstonia solanacearum Species Complex (RSSC) isolated from Potato bacterial wilts in Korea.</title>
        <authorList>
            <person name="Cho H."/>
            <person name="Song E.-S."/>
            <person name="Lee Y.K."/>
            <person name="Lee S."/>
            <person name="Lee S.-W."/>
            <person name="Jo A."/>
            <person name="Kim J.-G."/>
            <person name="Hwang I."/>
        </authorList>
    </citation>
    <scope>NUCLEOTIDE SEQUENCE [LARGE SCALE GENOMIC DNA]</scope>
    <source>
        <strain evidence="1 2">T98</strain>
    </source>
</reference>
<dbReference type="AlphaFoldDB" id="A0AAD0WFR7"/>
<accession>A0AAD0WFR7</accession>
<organism evidence="1 2">
    <name type="scientific">Ralstonia solanacearum</name>
    <name type="common">Pseudomonas solanacearum</name>
    <dbReference type="NCBI Taxonomy" id="305"/>
    <lineage>
        <taxon>Bacteria</taxon>
        <taxon>Pseudomonadati</taxon>
        <taxon>Pseudomonadota</taxon>
        <taxon>Betaproteobacteria</taxon>
        <taxon>Burkholderiales</taxon>
        <taxon>Burkholderiaceae</taxon>
        <taxon>Ralstonia</taxon>
        <taxon>Ralstonia solanacearum species complex</taxon>
    </lineage>
</organism>
<dbReference type="EMBL" id="CP022759">
    <property type="protein sequence ID" value="AXV81289.1"/>
    <property type="molecule type" value="Genomic_DNA"/>
</dbReference>
<evidence type="ECO:0000313" key="2">
    <source>
        <dbReference type="Proteomes" id="UP000261758"/>
    </source>
</evidence>
<protein>
    <submittedName>
        <fullName evidence="1">Uncharacterized protein</fullName>
    </submittedName>
</protein>